<dbReference type="PROSITE" id="PS50075">
    <property type="entry name" value="CARRIER"/>
    <property type="match status" value="1"/>
</dbReference>
<dbReference type="InterPro" id="IPR036736">
    <property type="entry name" value="ACP-like_sf"/>
</dbReference>
<protein>
    <recommendedName>
        <fullName evidence="1">Carrier domain-containing protein</fullName>
    </recommendedName>
</protein>
<gene>
    <name evidence="2" type="ORF">GCM10023081_27550</name>
</gene>
<evidence type="ECO:0000313" key="2">
    <source>
        <dbReference type="EMBL" id="GAA3688704.1"/>
    </source>
</evidence>
<dbReference type="InterPro" id="IPR009081">
    <property type="entry name" value="PP-bd_ACP"/>
</dbReference>
<comment type="caution">
    <text evidence="2">The sequence shown here is derived from an EMBL/GenBank/DDBJ whole genome shotgun (WGS) entry which is preliminary data.</text>
</comment>
<dbReference type="Pfam" id="PF00550">
    <property type="entry name" value="PP-binding"/>
    <property type="match status" value="1"/>
</dbReference>
<feature type="domain" description="Carrier" evidence="1">
    <location>
        <begin position="4"/>
        <end position="77"/>
    </location>
</feature>
<dbReference type="RefSeq" id="WP_345151551.1">
    <property type="nucleotide sequence ID" value="NZ_BAABEO010000019.1"/>
</dbReference>
<evidence type="ECO:0000313" key="3">
    <source>
        <dbReference type="Proteomes" id="UP001500752"/>
    </source>
</evidence>
<name>A0ABP7CE65_9MICC</name>
<keyword evidence="3" id="KW-1185">Reference proteome</keyword>
<reference evidence="3" key="1">
    <citation type="journal article" date="2019" name="Int. J. Syst. Evol. Microbiol.">
        <title>The Global Catalogue of Microorganisms (GCM) 10K type strain sequencing project: providing services to taxonomists for standard genome sequencing and annotation.</title>
        <authorList>
            <consortium name="The Broad Institute Genomics Platform"/>
            <consortium name="The Broad Institute Genome Sequencing Center for Infectious Disease"/>
            <person name="Wu L."/>
            <person name="Ma J."/>
        </authorList>
    </citation>
    <scope>NUCLEOTIDE SEQUENCE [LARGE SCALE GENOMIC DNA]</scope>
    <source>
        <strain evidence="3">JCM 30742</strain>
    </source>
</reference>
<sequence>MSATATREGILAALADTAGLDLEELEPGDRLMDLGIDSIRLMALVDAWRQDGLPVDFSRLAAAEDLDEFVALVLSAG</sequence>
<dbReference type="Proteomes" id="UP001500752">
    <property type="component" value="Unassembled WGS sequence"/>
</dbReference>
<dbReference type="Gene3D" id="1.10.1200.10">
    <property type="entry name" value="ACP-like"/>
    <property type="match status" value="1"/>
</dbReference>
<organism evidence="2 3">
    <name type="scientific">Arthrobacter ginkgonis</name>
    <dbReference type="NCBI Taxonomy" id="1630594"/>
    <lineage>
        <taxon>Bacteria</taxon>
        <taxon>Bacillati</taxon>
        <taxon>Actinomycetota</taxon>
        <taxon>Actinomycetes</taxon>
        <taxon>Micrococcales</taxon>
        <taxon>Micrococcaceae</taxon>
        <taxon>Arthrobacter</taxon>
    </lineage>
</organism>
<dbReference type="SUPFAM" id="SSF47336">
    <property type="entry name" value="ACP-like"/>
    <property type="match status" value="1"/>
</dbReference>
<dbReference type="EMBL" id="BAABEO010000019">
    <property type="protein sequence ID" value="GAA3688704.1"/>
    <property type="molecule type" value="Genomic_DNA"/>
</dbReference>
<evidence type="ECO:0000259" key="1">
    <source>
        <dbReference type="PROSITE" id="PS50075"/>
    </source>
</evidence>
<proteinExistence type="predicted"/>
<accession>A0ABP7CE65</accession>